<keyword evidence="2" id="KW-0812">Transmembrane</keyword>
<protein>
    <recommendedName>
        <fullName evidence="6">DUF1977 domain-containing protein</fullName>
    </recommendedName>
</protein>
<evidence type="ECO:0000256" key="2">
    <source>
        <dbReference type="ARBA" id="ARBA00022692"/>
    </source>
</evidence>
<comment type="subcellular location">
    <subcellularLocation>
        <location evidence="1">Membrane</location>
        <topology evidence="1">Single-pass membrane protein</topology>
    </subcellularLocation>
</comment>
<keyword evidence="5" id="KW-0732">Signal</keyword>
<keyword evidence="3" id="KW-1133">Transmembrane helix</keyword>
<proteinExistence type="predicted"/>
<feature type="chain" id="PRO_5008056926" description="DUF1977 domain-containing protein" evidence="5">
    <location>
        <begin position="23"/>
        <end position="121"/>
    </location>
</feature>
<dbReference type="PANTHER" id="PTHR43908">
    <property type="entry name" value="AT29763P-RELATED"/>
    <property type="match status" value="1"/>
</dbReference>
<dbReference type="EMBL" id="LWCA01000084">
    <property type="protein sequence ID" value="OAF71063.1"/>
    <property type="molecule type" value="Genomic_DNA"/>
</dbReference>
<dbReference type="Proteomes" id="UP000078046">
    <property type="component" value="Unassembled WGS sequence"/>
</dbReference>
<evidence type="ECO:0000256" key="5">
    <source>
        <dbReference type="SAM" id="SignalP"/>
    </source>
</evidence>
<feature type="signal peptide" evidence="5">
    <location>
        <begin position="1"/>
        <end position="22"/>
    </location>
</feature>
<name>A0A177BBP7_9BILA</name>
<evidence type="ECO:0000256" key="1">
    <source>
        <dbReference type="ARBA" id="ARBA00004167"/>
    </source>
</evidence>
<evidence type="ECO:0000256" key="4">
    <source>
        <dbReference type="ARBA" id="ARBA00023136"/>
    </source>
</evidence>
<dbReference type="AlphaFoldDB" id="A0A177BBP7"/>
<comment type="caution">
    <text evidence="7">The sequence shown here is derived from an EMBL/GenBank/DDBJ whole genome shotgun (WGS) entry which is preliminary data.</text>
</comment>
<keyword evidence="4" id="KW-0472">Membrane</keyword>
<keyword evidence="8" id="KW-1185">Reference proteome</keyword>
<sequence>MRHLIPIIVFIVIPILNWLLQSEKPYNLNKTRYYYDVRYIEPENLRYYVNSKFDTLYNSRIDEIEREVLREHIIILQHECSNEQIIRSRLMMNAKWSGDEKAYNRASNYDMPKCTKLSLIT</sequence>
<organism evidence="7 8">
    <name type="scientific">Intoshia linei</name>
    <dbReference type="NCBI Taxonomy" id="1819745"/>
    <lineage>
        <taxon>Eukaryota</taxon>
        <taxon>Metazoa</taxon>
        <taxon>Spiralia</taxon>
        <taxon>Lophotrochozoa</taxon>
        <taxon>Mesozoa</taxon>
        <taxon>Orthonectida</taxon>
        <taxon>Rhopaluridae</taxon>
        <taxon>Intoshia</taxon>
    </lineage>
</organism>
<evidence type="ECO:0000313" key="7">
    <source>
        <dbReference type="EMBL" id="OAF71063.1"/>
    </source>
</evidence>
<dbReference type="InterPro" id="IPR051100">
    <property type="entry name" value="DnaJ_subfamily_B/C"/>
</dbReference>
<dbReference type="Pfam" id="PF09320">
    <property type="entry name" value="DUF1977"/>
    <property type="match status" value="1"/>
</dbReference>
<gene>
    <name evidence="7" type="ORF">A3Q56_01193</name>
</gene>
<feature type="domain" description="DUF1977" evidence="6">
    <location>
        <begin position="25"/>
        <end position="117"/>
    </location>
</feature>
<evidence type="ECO:0000313" key="8">
    <source>
        <dbReference type="Proteomes" id="UP000078046"/>
    </source>
</evidence>
<dbReference type="GO" id="GO:0016020">
    <property type="term" value="C:membrane"/>
    <property type="evidence" value="ECO:0007669"/>
    <property type="project" value="UniProtKB-SubCell"/>
</dbReference>
<dbReference type="InterPro" id="IPR015399">
    <property type="entry name" value="DUF1977_DnaJ-like"/>
</dbReference>
<evidence type="ECO:0000256" key="3">
    <source>
        <dbReference type="ARBA" id="ARBA00022989"/>
    </source>
</evidence>
<reference evidence="7 8" key="1">
    <citation type="submission" date="2016-04" db="EMBL/GenBank/DDBJ databases">
        <title>The genome of Intoshia linei affirms orthonectids as highly simplified spiralians.</title>
        <authorList>
            <person name="Mikhailov K.V."/>
            <person name="Slusarev G.S."/>
            <person name="Nikitin M.A."/>
            <person name="Logacheva M.D."/>
            <person name="Penin A."/>
            <person name="Aleoshin V."/>
            <person name="Panchin Y.V."/>
        </authorList>
    </citation>
    <scope>NUCLEOTIDE SEQUENCE [LARGE SCALE GENOMIC DNA]</scope>
    <source>
        <strain evidence="7">Intl2013</strain>
        <tissue evidence="7">Whole animal</tissue>
    </source>
</reference>
<evidence type="ECO:0000259" key="6">
    <source>
        <dbReference type="Pfam" id="PF09320"/>
    </source>
</evidence>
<accession>A0A177BBP7</accession>